<dbReference type="Gene3D" id="3.40.50.300">
    <property type="entry name" value="P-loop containing nucleotide triphosphate hydrolases"/>
    <property type="match status" value="3"/>
</dbReference>
<keyword evidence="5" id="KW-0067">ATP-binding</keyword>
<dbReference type="InterPro" id="IPR004042">
    <property type="entry name" value="Intein_endonuc_central"/>
</dbReference>
<feature type="domain" description="Helicase C-terminal" evidence="11">
    <location>
        <begin position="825"/>
        <end position="1001"/>
    </location>
</feature>
<dbReference type="InterPro" id="IPR036844">
    <property type="entry name" value="Hint_dom_sf"/>
</dbReference>
<dbReference type="SUPFAM" id="SSF55608">
    <property type="entry name" value="Homing endonucleases"/>
    <property type="match status" value="1"/>
</dbReference>
<dbReference type="Pfam" id="PF00270">
    <property type="entry name" value="DEAD"/>
    <property type="match status" value="1"/>
</dbReference>
<evidence type="ECO:0000259" key="11">
    <source>
        <dbReference type="PROSITE" id="PS51194"/>
    </source>
</evidence>
<evidence type="ECO:0000313" key="12">
    <source>
        <dbReference type="EMBL" id="KAB1143754.1"/>
    </source>
</evidence>
<dbReference type="InterPro" id="IPR027434">
    <property type="entry name" value="Homing_endonucl"/>
</dbReference>
<dbReference type="PROSITE" id="PS50819">
    <property type="entry name" value="INTEIN_ENDONUCLEASE"/>
    <property type="match status" value="1"/>
</dbReference>
<keyword evidence="2" id="KW-0227">DNA damage</keyword>
<evidence type="ECO:0000256" key="5">
    <source>
        <dbReference type="ARBA" id="ARBA00022840"/>
    </source>
</evidence>
<organism evidence="12 13">
    <name type="scientific">Streptomyces luteolifulvus</name>
    <dbReference type="NCBI Taxonomy" id="2615112"/>
    <lineage>
        <taxon>Bacteria</taxon>
        <taxon>Bacillati</taxon>
        <taxon>Actinomycetota</taxon>
        <taxon>Actinomycetes</taxon>
        <taxon>Kitasatosporales</taxon>
        <taxon>Streptomycetaceae</taxon>
        <taxon>Streptomyces</taxon>
    </lineage>
</organism>
<dbReference type="Gene3D" id="2.40.50.140">
    <property type="entry name" value="Nucleic acid-binding proteins"/>
    <property type="match status" value="1"/>
</dbReference>
<dbReference type="InterPro" id="IPR014001">
    <property type="entry name" value="Helicase_ATP-bd"/>
</dbReference>
<dbReference type="Pfam" id="PF01336">
    <property type="entry name" value="tRNA_anti-codon"/>
    <property type="match status" value="1"/>
</dbReference>
<dbReference type="InterPro" id="IPR027417">
    <property type="entry name" value="P-loop_NTPase"/>
</dbReference>
<dbReference type="PROSITE" id="PS51194">
    <property type="entry name" value="HELICASE_CTER"/>
    <property type="match status" value="1"/>
</dbReference>
<dbReference type="InterPro" id="IPR012340">
    <property type="entry name" value="NA-bd_OB-fold"/>
</dbReference>
<dbReference type="SUPFAM" id="SSF52540">
    <property type="entry name" value="P-loop containing nucleoside triphosphate hydrolases"/>
    <property type="match status" value="2"/>
</dbReference>
<proteinExistence type="predicted"/>
<accession>A0A6H9UVZ3</accession>
<dbReference type="SUPFAM" id="SSF51294">
    <property type="entry name" value="Hedgehog/intein (Hint) domain"/>
    <property type="match status" value="1"/>
</dbReference>
<keyword evidence="1" id="KW-0547">Nucleotide-binding</keyword>
<name>A0A6H9UVZ3_9ACTN</name>
<comment type="caution">
    <text evidence="12">The sequence shown here is derived from an EMBL/GenBank/DDBJ whole genome shotgun (WGS) entry which is preliminary data.</text>
</comment>
<dbReference type="InterPro" id="IPR045562">
    <property type="entry name" value="RecG_dom3_C"/>
</dbReference>
<dbReference type="InterPro" id="IPR047112">
    <property type="entry name" value="RecG/Mfd"/>
</dbReference>
<evidence type="ECO:0000259" key="9">
    <source>
        <dbReference type="PROSITE" id="PS50819"/>
    </source>
</evidence>
<feature type="domain" description="Helicase ATP-binding" evidence="10">
    <location>
        <begin position="629"/>
        <end position="802"/>
    </location>
</feature>
<reference evidence="12 13" key="1">
    <citation type="submission" date="2019-09" db="EMBL/GenBank/DDBJ databases">
        <title>Screening of Novel Bioactive Compounds from Soil-Associated.</title>
        <authorList>
            <person name="Zhao S."/>
        </authorList>
    </citation>
    <scope>NUCLEOTIDE SEQUENCE [LARGE SCALE GENOMIC DNA]</scope>
    <source>
        <strain evidence="12 13">HIT-DPA4</strain>
    </source>
</reference>
<evidence type="ECO:0000256" key="3">
    <source>
        <dbReference type="ARBA" id="ARBA00022801"/>
    </source>
</evidence>
<feature type="compositionally biased region" description="Basic and acidic residues" evidence="8">
    <location>
        <begin position="856"/>
        <end position="872"/>
    </location>
</feature>
<protein>
    <submittedName>
        <fullName evidence="12">DEAD/DEAH box helicase</fullName>
    </submittedName>
</protein>
<dbReference type="GO" id="GO:0003678">
    <property type="term" value="F:DNA helicase activity"/>
    <property type="evidence" value="ECO:0007669"/>
    <property type="project" value="TreeGrafter"/>
</dbReference>
<dbReference type="FunFam" id="2.40.50.140:FF:000186">
    <property type="entry name" value="ATP-dependent DNA helicase RecG"/>
    <property type="match status" value="1"/>
</dbReference>
<evidence type="ECO:0000256" key="8">
    <source>
        <dbReference type="SAM" id="MobiDB-lite"/>
    </source>
</evidence>
<evidence type="ECO:0000256" key="6">
    <source>
        <dbReference type="ARBA" id="ARBA00023125"/>
    </source>
</evidence>
<dbReference type="SMART" id="SM00487">
    <property type="entry name" value="DEXDc"/>
    <property type="match status" value="1"/>
</dbReference>
<evidence type="ECO:0000313" key="13">
    <source>
        <dbReference type="Proteomes" id="UP000442707"/>
    </source>
</evidence>
<dbReference type="InterPro" id="IPR001650">
    <property type="entry name" value="Helicase_C-like"/>
</dbReference>
<dbReference type="PROSITE" id="PS51192">
    <property type="entry name" value="HELICASE_ATP_BIND_1"/>
    <property type="match status" value="1"/>
</dbReference>
<dbReference type="PANTHER" id="PTHR47964">
    <property type="entry name" value="ATP-DEPENDENT DNA HELICASE HOMOLOG RECG, CHLOROPLASTIC"/>
    <property type="match status" value="1"/>
</dbReference>
<dbReference type="GO" id="GO:0016787">
    <property type="term" value="F:hydrolase activity"/>
    <property type="evidence" value="ECO:0007669"/>
    <property type="project" value="UniProtKB-KW"/>
</dbReference>
<dbReference type="InterPro" id="IPR004365">
    <property type="entry name" value="NA-bd_OB_tRNA"/>
</dbReference>
<gene>
    <name evidence="12" type="ORF">F7R91_24805</name>
</gene>
<dbReference type="GO" id="GO:0004519">
    <property type="term" value="F:endonuclease activity"/>
    <property type="evidence" value="ECO:0007669"/>
    <property type="project" value="InterPro"/>
</dbReference>
<feature type="region of interest" description="Disordered" evidence="8">
    <location>
        <begin position="848"/>
        <end position="873"/>
    </location>
</feature>
<dbReference type="RefSeq" id="WP_150951337.1">
    <property type="nucleotide sequence ID" value="NZ_VZRB01000018.1"/>
</dbReference>
<evidence type="ECO:0000256" key="7">
    <source>
        <dbReference type="ARBA" id="ARBA00023204"/>
    </source>
</evidence>
<dbReference type="Gene3D" id="3.10.28.10">
    <property type="entry name" value="Homing endonucleases"/>
    <property type="match status" value="1"/>
</dbReference>
<dbReference type="GO" id="GO:0006281">
    <property type="term" value="P:DNA repair"/>
    <property type="evidence" value="ECO:0007669"/>
    <property type="project" value="UniProtKB-KW"/>
</dbReference>
<sequence>MDLVPALEEPLKKVLGPATAKVMAEHLGLHSVGDLLHHYPRRYEERGQLTHLADLPMDEHVTVVAQVADARLHSFASAKAPRGKGQRLEVTITDGSGRLQLVFFGNGVHKPHKELLPGTRAMFAGKVSVFNRRLQLAHPAYELLRGTAQDAEDTVENWAGALIPIYPATAKLESWKIGKAVQTVLPSAQEAVDPLPDPLRAGRGLVSLPEALLKIHRPHTKADIDDARSRLKWDEAFVLQVALARRRHADAQLPAVARRPRPGGLLTAFDDRLPFTLTEGQRKVSKEIFDDLATEHPMHRLLQGEVGSGKAQPLDSLVLTPAGFRRMGDLSVRDEVVVPDGEVALIDGVFPQGERDVWRLVLSDGSSVECDDEHLWIVGTRRGWHRGEAPKIMTTREIRLDTFDADGSSKWYLPAATAVDLGDDSGLPFDPYLLGLLLGEGSFRHHVRLSAIDDEIHDFVATAVAPECRLVPVPGSRCDVTIQPTQHAHGVRNPVIQILRDMNLWGVAPHGTCIPDKFKNTSIKNRLALLQGLLDTAGTVHRDGFSVSFRSASRRLADDVAWLVRSLGGRARVLPKKAAFSVSVTLPHEYAPFRLTPKAERVRPRPKDHTVRRGIRAVEYVGRKPVQCISVAHPSHAYVTDNFTVTHNTMVALRAMLAVVDADGQAALLAPTEVLAQQHHRSVVEMMGELAEGGMLGGAEHATKVVLLTGSMGAAARRRALLDLATGEAGIVIGTHALIEDKVQFHDLGLVVVDEQHRFGVEQRDALRGKGKQPPHLLVMTATPIPRTVAMTVFGDLETSVLDQLPAGRSPIASHVVPAADKPHFLSRAWERVREEAGNGHQAYVVCPRIGDDEDDPKKAGKSPEDEAEKRPPLAVLDMADQLAGGPLQGLKVEVLHGRMHPDDKDAVMRRFAAGETDVLVATTVIEVGVNVPNATVMVIMDADRFGVSQLHQLRGRVGRGSAAGLCLLVTEMPEASAARQRLNAVAATLDGFELSRIDLEQRREGDVLGQAQSGARTSLRVLAVIEDEEIIAEAREEAVRLVASDPELTELPGLRTALDALLDEEREQYLEKG</sequence>
<dbReference type="Proteomes" id="UP000442707">
    <property type="component" value="Unassembled WGS sequence"/>
</dbReference>
<dbReference type="Pfam" id="PF00271">
    <property type="entry name" value="Helicase_C"/>
    <property type="match status" value="1"/>
</dbReference>
<dbReference type="EMBL" id="VZRB01000018">
    <property type="protein sequence ID" value="KAB1143754.1"/>
    <property type="molecule type" value="Genomic_DNA"/>
</dbReference>
<evidence type="ECO:0000256" key="4">
    <source>
        <dbReference type="ARBA" id="ARBA00022806"/>
    </source>
</evidence>
<keyword evidence="6" id="KW-0238">DNA-binding</keyword>
<dbReference type="CDD" id="cd04488">
    <property type="entry name" value="RecG_wedge_OBF"/>
    <property type="match status" value="1"/>
</dbReference>
<dbReference type="InterPro" id="IPR011545">
    <property type="entry name" value="DEAD/DEAH_box_helicase_dom"/>
</dbReference>
<evidence type="ECO:0000256" key="1">
    <source>
        <dbReference type="ARBA" id="ARBA00022741"/>
    </source>
</evidence>
<dbReference type="SMART" id="SM00490">
    <property type="entry name" value="HELICc"/>
    <property type="match status" value="1"/>
</dbReference>
<dbReference type="SUPFAM" id="SSF50249">
    <property type="entry name" value="Nucleic acid-binding proteins"/>
    <property type="match status" value="1"/>
</dbReference>
<feature type="domain" description="DOD-type homing endonuclease" evidence="9">
    <location>
        <begin position="433"/>
        <end position="569"/>
    </location>
</feature>
<dbReference type="GO" id="GO:0005524">
    <property type="term" value="F:ATP binding"/>
    <property type="evidence" value="ECO:0007669"/>
    <property type="project" value="UniProtKB-KW"/>
</dbReference>
<evidence type="ECO:0000259" key="10">
    <source>
        <dbReference type="PROSITE" id="PS51192"/>
    </source>
</evidence>
<dbReference type="GO" id="GO:0003677">
    <property type="term" value="F:DNA binding"/>
    <property type="evidence" value="ECO:0007669"/>
    <property type="project" value="UniProtKB-KW"/>
</dbReference>
<evidence type="ECO:0000256" key="2">
    <source>
        <dbReference type="ARBA" id="ARBA00022763"/>
    </source>
</evidence>
<dbReference type="AlphaFoldDB" id="A0A6H9UVZ3"/>
<keyword evidence="7" id="KW-0234">DNA repair</keyword>
<keyword evidence="13" id="KW-1185">Reference proteome</keyword>
<dbReference type="Pfam" id="PF19833">
    <property type="entry name" value="RecG_dom3_C"/>
    <property type="match status" value="1"/>
</dbReference>
<keyword evidence="3" id="KW-0378">Hydrolase</keyword>
<keyword evidence="4 12" id="KW-0347">Helicase</keyword>
<dbReference type="PANTHER" id="PTHR47964:SF1">
    <property type="entry name" value="ATP-DEPENDENT DNA HELICASE HOMOLOG RECG, CHLOROPLASTIC"/>
    <property type="match status" value="1"/>
</dbReference>